<reference evidence="2 3" key="1">
    <citation type="journal article" date="2013" name="Genome Biol.">
        <title>Draft genome of the mountain pine beetle, Dendroctonus ponderosae Hopkins, a major forest pest.</title>
        <authorList>
            <person name="Keeling C.I."/>
            <person name="Yuen M.M."/>
            <person name="Liao N.Y."/>
            <person name="Docking T.R."/>
            <person name="Chan S.K."/>
            <person name="Taylor G.A."/>
            <person name="Palmquist D.L."/>
            <person name="Jackman S.D."/>
            <person name="Nguyen A."/>
            <person name="Li M."/>
            <person name="Henderson H."/>
            <person name="Janes J.K."/>
            <person name="Zhao Y."/>
            <person name="Pandoh P."/>
            <person name="Moore R."/>
            <person name="Sperling F.A."/>
            <person name="Huber D.P."/>
            <person name="Birol I."/>
            <person name="Jones S.J."/>
            <person name="Bohlmann J."/>
        </authorList>
    </citation>
    <scope>NUCLEOTIDE SEQUENCE</scope>
</reference>
<dbReference type="OrthoDB" id="6264899at2759"/>
<evidence type="ECO:0000256" key="1">
    <source>
        <dbReference type="SAM" id="MobiDB-lite"/>
    </source>
</evidence>
<dbReference type="GO" id="GO:0008104">
    <property type="term" value="P:intracellular protein localization"/>
    <property type="evidence" value="ECO:0007669"/>
    <property type="project" value="TreeGrafter"/>
</dbReference>
<accession>U4UUN9</accession>
<evidence type="ECO:0000313" key="3">
    <source>
        <dbReference type="Proteomes" id="UP000030742"/>
    </source>
</evidence>
<dbReference type="GO" id="GO:0016324">
    <property type="term" value="C:apical plasma membrane"/>
    <property type="evidence" value="ECO:0007669"/>
    <property type="project" value="TreeGrafter"/>
</dbReference>
<dbReference type="PANTHER" id="PTHR16484">
    <property type="entry name" value="PARTITIONING DEFECTIVE 3 RELATED"/>
    <property type="match status" value="1"/>
</dbReference>
<feature type="region of interest" description="Disordered" evidence="1">
    <location>
        <begin position="1"/>
        <end position="85"/>
    </location>
</feature>
<dbReference type="GO" id="GO:0000226">
    <property type="term" value="P:microtubule cytoskeleton organization"/>
    <property type="evidence" value="ECO:0007669"/>
    <property type="project" value="TreeGrafter"/>
</dbReference>
<name>U4UUN9_DENPD</name>
<organism evidence="2 3">
    <name type="scientific">Dendroctonus ponderosae</name>
    <name type="common">Mountain pine beetle</name>
    <dbReference type="NCBI Taxonomy" id="77166"/>
    <lineage>
        <taxon>Eukaryota</taxon>
        <taxon>Metazoa</taxon>
        <taxon>Ecdysozoa</taxon>
        <taxon>Arthropoda</taxon>
        <taxon>Hexapoda</taxon>
        <taxon>Insecta</taxon>
        <taxon>Pterygota</taxon>
        <taxon>Neoptera</taxon>
        <taxon>Endopterygota</taxon>
        <taxon>Coleoptera</taxon>
        <taxon>Polyphaga</taxon>
        <taxon>Cucujiformia</taxon>
        <taxon>Curculionidae</taxon>
        <taxon>Scolytinae</taxon>
        <taxon>Dendroctonus</taxon>
    </lineage>
</organism>
<dbReference type="GO" id="GO:0043296">
    <property type="term" value="C:apical junction complex"/>
    <property type="evidence" value="ECO:0007669"/>
    <property type="project" value="TreeGrafter"/>
</dbReference>
<dbReference type="GO" id="GO:0005912">
    <property type="term" value="C:adherens junction"/>
    <property type="evidence" value="ECO:0007669"/>
    <property type="project" value="TreeGrafter"/>
</dbReference>
<feature type="compositionally biased region" description="Basic and acidic residues" evidence="1">
    <location>
        <begin position="10"/>
        <end position="26"/>
    </location>
</feature>
<dbReference type="GO" id="GO:0051660">
    <property type="term" value="P:establishment of centrosome localization"/>
    <property type="evidence" value="ECO:0007669"/>
    <property type="project" value="TreeGrafter"/>
</dbReference>
<dbReference type="PANTHER" id="PTHR16484:SF17">
    <property type="entry name" value="BAZOOKA, ISOFORM B"/>
    <property type="match status" value="1"/>
</dbReference>
<dbReference type="GO" id="GO:0007155">
    <property type="term" value="P:cell adhesion"/>
    <property type="evidence" value="ECO:0007669"/>
    <property type="project" value="TreeGrafter"/>
</dbReference>
<dbReference type="AlphaFoldDB" id="U4UUN9"/>
<dbReference type="GO" id="GO:0030010">
    <property type="term" value="P:establishment of cell polarity"/>
    <property type="evidence" value="ECO:0007669"/>
    <property type="project" value="TreeGrafter"/>
</dbReference>
<evidence type="ECO:0000313" key="2">
    <source>
        <dbReference type="EMBL" id="ERL96273.1"/>
    </source>
</evidence>
<dbReference type="STRING" id="77166.U4UUN9"/>
<dbReference type="GO" id="GO:0035091">
    <property type="term" value="F:phosphatidylinositol binding"/>
    <property type="evidence" value="ECO:0007669"/>
    <property type="project" value="TreeGrafter"/>
</dbReference>
<dbReference type="InterPro" id="IPR052213">
    <property type="entry name" value="PAR3"/>
</dbReference>
<sequence length="261" mass="28998">MMNKPSHINHNREEHEPDGKAGDKSAESASQTTIHGTDATYSSQLSLENPQGFSRDAFGRQSMSEKRHATLDAKSTDTYQRTKKMREDRIKKEYADKLAELGPSLGMKKSSSLESLQTMVQEIQMQEEGDPAYSYRGPSGALKVIRGRGSEETFRAAVVDPNHRNEMGAKKHWLLDGPVEEREIDGFTNVRGGPRQSSLNAALDTKNKPCKKKPGIFKGIGSMFSHMLLLILSNTSNENSRSKGNPFISDMGSFIDTLSRF</sequence>
<dbReference type="Proteomes" id="UP000030742">
    <property type="component" value="Unassembled WGS sequence"/>
</dbReference>
<feature type="non-terminal residue" evidence="2">
    <location>
        <position position="261"/>
    </location>
</feature>
<dbReference type="GO" id="GO:0005938">
    <property type="term" value="C:cell cortex"/>
    <property type="evidence" value="ECO:0007669"/>
    <property type="project" value="TreeGrafter"/>
</dbReference>
<dbReference type="EMBL" id="KI210454">
    <property type="protein sequence ID" value="ERL96273.1"/>
    <property type="molecule type" value="Genomic_DNA"/>
</dbReference>
<feature type="compositionally biased region" description="Polar residues" evidence="1">
    <location>
        <begin position="27"/>
        <end position="52"/>
    </location>
</feature>
<proteinExistence type="predicted"/>
<gene>
    <name evidence="2" type="ORF">D910_01690</name>
</gene>
<feature type="compositionally biased region" description="Basic and acidic residues" evidence="1">
    <location>
        <begin position="63"/>
        <end position="75"/>
    </location>
</feature>
<protein>
    <submittedName>
        <fullName evidence="2">Uncharacterized protein</fullName>
    </submittedName>
</protein>
<dbReference type="GO" id="GO:0045197">
    <property type="term" value="P:establishment or maintenance of epithelial cell apical/basal polarity"/>
    <property type="evidence" value="ECO:0007669"/>
    <property type="project" value="TreeGrafter"/>
</dbReference>